<name>A0A3S4BC02_9MYCO</name>
<evidence type="ECO:0000313" key="2">
    <source>
        <dbReference type="EMBL" id="VDM87054.1"/>
    </source>
</evidence>
<feature type="region of interest" description="Disordered" evidence="1">
    <location>
        <begin position="1"/>
        <end position="43"/>
    </location>
</feature>
<protein>
    <submittedName>
        <fullName evidence="2">Uncharacterized protein</fullName>
    </submittedName>
</protein>
<reference evidence="3" key="1">
    <citation type="submission" date="2018-02" db="EMBL/GenBank/DDBJ databases">
        <authorList>
            <person name="Seth-Smith MB H."/>
            <person name="Seth-Smith H."/>
        </authorList>
    </citation>
    <scope>NUCLEOTIDE SEQUENCE [LARGE SCALE GENOMIC DNA]</scope>
</reference>
<dbReference type="Proteomes" id="UP000269998">
    <property type="component" value="Chromosome"/>
</dbReference>
<sequence>MMGNLPRVEPDGIGRVAPAPRALSSDQPHREGRGLGIPRNRLPSRQYQHIVSDPEPHFEAAPVEVHGQFRLTS</sequence>
<dbReference type="KEGG" id="mbai:MB901379_00588"/>
<evidence type="ECO:0000313" key="3">
    <source>
        <dbReference type="Proteomes" id="UP000269998"/>
    </source>
</evidence>
<proteinExistence type="predicted"/>
<dbReference type="EMBL" id="LR130759">
    <property type="protein sequence ID" value="VDM87054.1"/>
    <property type="molecule type" value="Genomic_DNA"/>
</dbReference>
<dbReference type="AlphaFoldDB" id="A0A3S4BC02"/>
<accession>A0A3S4BC02</accession>
<keyword evidence="3" id="KW-1185">Reference proteome</keyword>
<organism evidence="2 3">
    <name type="scientific">Mycobacterium basiliense</name>
    <dbReference type="NCBI Taxonomy" id="2094119"/>
    <lineage>
        <taxon>Bacteria</taxon>
        <taxon>Bacillati</taxon>
        <taxon>Actinomycetota</taxon>
        <taxon>Actinomycetes</taxon>
        <taxon>Mycobacteriales</taxon>
        <taxon>Mycobacteriaceae</taxon>
        <taxon>Mycobacterium</taxon>
    </lineage>
</organism>
<evidence type="ECO:0000256" key="1">
    <source>
        <dbReference type="SAM" id="MobiDB-lite"/>
    </source>
</evidence>
<gene>
    <name evidence="2" type="ORF">MB901379_00588</name>
</gene>